<keyword evidence="2" id="KW-1185">Reference proteome</keyword>
<dbReference type="EMBL" id="CAJVQC010052132">
    <property type="protein sequence ID" value="CAG8791219.1"/>
    <property type="molecule type" value="Genomic_DNA"/>
</dbReference>
<name>A0ACA9REX4_9GLOM</name>
<comment type="caution">
    <text evidence="1">The sequence shown here is derived from an EMBL/GenBank/DDBJ whole genome shotgun (WGS) entry which is preliminary data.</text>
</comment>
<accession>A0ACA9REX4</accession>
<proteinExistence type="predicted"/>
<evidence type="ECO:0000313" key="1">
    <source>
        <dbReference type="EMBL" id="CAG8791219.1"/>
    </source>
</evidence>
<sequence length="269" mass="28190">LQNFIIQLSSTASRDVVNNHYAMLTSCFNKIISKDSTHQSSHPSIIKDVSFGSFNCYIGQFGPSDAARLASLPEVVNVERDIRFKFGGRAILGPAFCDDECPNYDDLGGGASGVSSSGVISALSFIGQEHMNSSNKNTVINMSLVVAAGNFAEDACEDTPASAPNAITVAATETNTNTIASFSNLGKCVNIFAPGTDIMAAGNRSATDLITFSGTSQASPHVAGTIALIIASSGNKSPDEMKEFFDSLSTKDVVNGSIGDSPNRFLRVP</sequence>
<reference evidence="1" key="1">
    <citation type="submission" date="2021-06" db="EMBL/GenBank/DDBJ databases">
        <authorList>
            <person name="Kallberg Y."/>
            <person name="Tangrot J."/>
            <person name="Rosling A."/>
        </authorList>
    </citation>
    <scope>NUCLEOTIDE SEQUENCE</scope>
    <source>
        <strain evidence="1">MA461A</strain>
    </source>
</reference>
<dbReference type="Proteomes" id="UP000789920">
    <property type="component" value="Unassembled WGS sequence"/>
</dbReference>
<feature type="non-terminal residue" evidence="1">
    <location>
        <position position="269"/>
    </location>
</feature>
<evidence type="ECO:0000313" key="2">
    <source>
        <dbReference type="Proteomes" id="UP000789920"/>
    </source>
</evidence>
<organism evidence="1 2">
    <name type="scientific">Racocetra persica</name>
    <dbReference type="NCBI Taxonomy" id="160502"/>
    <lineage>
        <taxon>Eukaryota</taxon>
        <taxon>Fungi</taxon>
        <taxon>Fungi incertae sedis</taxon>
        <taxon>Mucoromycota</taxon>
        <taxon>Glomeromycotina</taxon>
        <taxon>Glomeromycetes</taxon>
        <taxon>Diversisporales</taxon>
        <taxon>Gigasporaceae</taxon>
        <taxon>Racocetra</taxon>
    </lineage>
</organism>
<feature type="non-terminal residue" evidence="1">
    <location>
        <position position="1"/>
    </location>
</feature>
<protein>
    <submittedName>
        <fullName evidence="1">23116_t:CDS:1</fullName>
    </submittedName>
</protein>
<gene>
    <name evidence="1" type="ORF">RPERSI_LOCUS19187</name>
</gene>